<reference evidence="1" key="1">
    <citation type="journal article" date="2021" name="Genome Biol. Evol.">
        <title>A High-Quality Reference Genome for a Parasitic Bivalve with Doubly Uniparental Inheritance (Bivalvia: Unionida).</title>
        <authorList>
            <person name="Smith C.H."/>
        </authorList>
    </citation>
    <scope>NUCLEOTIDE SEQUENCE</scope>
    <source>
        <strain evidence="1">CHS0354</strain>
    </source>
</reference>
<evidence type="ECO:0000313" key="2">
    <source>
        <dbReference type="Proteomes" id="UP001195483"/>
    </source>
</evidence>
<evidence type="ECO:0000313" key="1">
    <source>
        <dbReference type="EMBL" id="KAK3575732.1"/>
    </source>
</evidence>
<organism evidence="1 2">
    <name type="scientific">Potamilus streckersoni</name>
    <dbReference type="NCBI Taxonomy" id="2493646"/>
    <lineage>
        <taxon>Eukaryota</taxon>
        <taxon>Metazoa</taxon>
        <taxon>Spiralia</taxon>
        <taxon>Lophotrochozoa</taxon>
        <taxon>Mollusca</taxon>
        <taxon>Bivalvia</taxon>
        <taxon>Autobranchia</taxon>
        <taxon>Heteroconchia</taxon>
        <taxon>Palaeoheterodonta</taxon>
        <taxon>Unionida</taxon>
        <taxon>Unionoidea</taxon>
        <taxon>Unionidae</taxon>
        <taxon>Ambleminae</taxon>
        <taxon>Lampsilini</taxon>
        <taxon>Potamilus</taxon>
    </lineage>
</organism>
<keyword evidence="2" id="KW-1185">Reference proteome</keyword>
<comment type="caution">
    <text evidence="1">The sequence shown here is derived from an EMBL/GenBank/DDBJ whole genome shotgun (WGS) entry which is preliminary data.</text>
</comment>
<accession>A0AAE0VG22</accession>
<reference evidence="1" key="3">
    <citation type="submission" date="2023-05" db="EMBL/GenBank/DDBJ databases">
        <authorList>
            <person name="Smith C.H."/>
        </authorList>
    </citation>
    <scope>NUCLEOTIDE SEQUENCE</scope>
    <source>
        <strain evidence="1">CHS0354</strain>
        <tissue evidence="1">Mantle</tissue>
    </source>
</reference>
<dbReference type="EMBL" id="JAEAOA010001795">
    <property type="protein sequence ID" value="KAK3575732.1"/>
    <property type="molecule type" value="Genomic_DNA"/>
</dbReference>
<sequence>MLKKATVEIRDIKVTGISFGTEIITSDGKVFDVSKPNLEMLRYVKDLNSKNFDIKGEIPLDINFLRLMQAENINIDGQAGLLIKILGKGFTYEYEFKESYKIPKEEIQKKIDATIEEYLKKITGYFNNAGDTIADSLPEDISGLLKLLN</sequence>
<reference evidence="1" key="2">
    <citation type="journal article" date="2021" name="Genome Biol. Evol.">
        <title>Developing a high-quality reference genome for a parasitic bivalve with doubly uniparental inheritance (Bivalvia: Unionida).</title>
        <authorList>
            <person name="Smith C.H."/>
        </authorList>
    </citation>
    <scope>NUCLEOTIDE SEQUENCE</scope>
    <source>
        <strain evidence="1">CHS0354</strain>
        <tissue evidence="1">Mantle</tissue>
    </source>
</reference>
<dbReference type="AlphaFoldDB" id="A0AAE0VG22"/>
<gene>
    <name evidence="1" type="ORF">CHS0354_030064</name>
</gene>
<dbReference type="Proteomes" id="UP001195483">
    <property type="component" value="Unassembled WGS sequence"/>
</dbReference>
<proteinExistence type="predicted"/>
<protein>
    <submittedName>
        <fullName evidence="1">Uncharacterized protein</fullName>
    </submittedName>
</protein>
<name>A0AAE0VG22_9BIVA</name>